<dbReference type="SUPFAM" id="SSF53335">
    <property type="entry name" value="S-adenosyl-L-methionine-dependent methyltransferases"/>
    <property type="match status" value="1"/>
</dbReference>
<evidence type="ECO:0000313" key="2">
    <source>
        <dbReference type="Proteomes" id="UP000189670"/>
    </source>
</evidence>
<feature type="non-terminal residue" evidence="1">
    <location>
        <position position="229"/>
    </location>
</feature>
<accession>A0A1V1NRG9</accession>
<dbReference type="Proteomes" id="UP000189670">
    <property type="component" value="Unassembled WGS sequence"/>
</dbReference>
<dbReference type="EMBL" id="ATBP01003105">
    <property type="protein sequence ID" value="ETR65190.1"/>
    <property type="molecule type" value="Genomic_DNA"/>
</dbReference>
<evidence type="ECO:0000313" key="1">
    <source>
        <dbReference type="EMBL" id="ETR65190.1"/>
    </source>
</evidence>
<comment type="caution">
    <text evidence="1">The sequence shown here is derived from an EMBL/GenBank/DDBJ whole genome shotgun (WGS) entry which is preliminary data.</text>
</comment>
<organism evidence="1 2">
    <name type="scientific">Candidatus Magnetoglobus multicellularis str. Araruama</name>
    <dbReference type="NCBI Taxonomy" id="890399"/>
    <lineage>
        <taxon>Bacteria</taxon>
        <taxon>Pseudomonadati</taxon>
        <taxon>Thermodesulfobacteriota</taxon>
        <taxon>Desulfobacteria</taxon>
        <taxon>Desulfobacterales</taxon>
        <taxon>Desulfobacteraceae</taxon>
        <taxon>Candidatus Magnetoglobus</taxon>
    </lineage>
</organism>
<dbReference type="InterPro" id="IPR029063">
    <property type="entry name" value="SAM-dependent_MTases_sf"/>
</dbReference>
<evidence type="ECO:0008006" key="3">
    <source>
        <dbReference type="Google" id="ProtNLM"/>
    </source>
</evidence>
<reference evidence="2" key="1">
    <citation type="submission" date="2012-11" db="EMBL/GenBank/DDBJ databases">
        <authorList>
            <person name="Lucero-Rivera Y.E."/>
            <person name="Tovar-Ramirez D."/>
        </authorList>
    </citation>
    <scope>NUCLEOTIDE SEQUENCE [LARGE SCALE GENOMIC DNA]</scope>
    <source>
        <strain evidence="2">Araruama</strain>
    </source>
</reference>
<protein>
    <recommendedName>
        <fullName evidence="3">DUF1156 domain-containing protein</fullName>
    </recommendedName>
</protein>
<proteinExistence type="predicted"/>
<name>A0A1V1NRG9_9BACT</name>
<gene>
    <name evidence="1" type="ORF">OMM_14660</name>
</gene>
<dbReference type="AlphaFoldDB" id="A0A1V1NRG9"/>
<sequence length="229" mass="25337">MAACRAVLCASLWPDPADELCPIEFRKTAKDLMIKWANDHLKLVSNESSKRFVAISKDTNVLDNNIELRKALLDFIADFANWDNSTVKEYLDTSRDLTKLAHEALGGVIGTRPMVADPFAGGGAIPLETLRIGADSFASDLNPVAVILNKVVLEYIPKYGNILAEEVKKWGEWIKRKAESELKEFYTKGSDGSIPIAYLWARTVQCEGPGCGVTVPLIRSLLLTNKKKK</sequence>